<dbReference type="AlphaFoldDB" id="A0A165D5L6"/>
<reference evidence="1 2" key="1">
    <citation type="journal article" date="2016" name="Mol. Biol. Evol.">
        <title>Comparative Genomics of Early-Diverging Mushroom-Forming Fungi Provides Insights into the Origins of Lignocellulose Decay Capabilities.</title>
        <authorList>
            <person name="Nagy L.G."/>
            <person name="Riley R."/>
            <person name="Tritt A."/>
            <person name="Adam C."/>
            <person name="Daum C."/>
            <person name="Floudas D."/>
            <person name="Sun H."/>
            <person name="Yadav J.S."/>
            <person name="Pangilinan J."/>
            <person name="Larsson K.H."/>
            <person name="Matsuura K."/>
            <person name="Barry K."/>
            <person name="Labutti K."/>
            <person name="Kuo R."/>
            <person name="Ohm R.A."/>
            <person name="Bhattacharya S.S."/>
            <person name="Shirouzu T."/>
            <person name="Yoshinaga Y."/>
            <person name="Martin F.M."/>
            <person name="Grigoriev I.V."/>
            <person name="Hibbett D.S."/>
        </authorList>
    </citation>
    <scope>NUCLEOTIDE SEQUENCE [LARGE SCALE GENOMIC DNA]</scope>
    <source>
        <strain evidence="1 2">HHB12733</strain>
    </source>
</reference>
<name>A0A165D5L6_9BASI</name>
<evidence type="ECO:0000313" key="2">
    <source>
        <dbReference type="Proteomes" id="UP000076842"/>
    </source>
</evidence>
<keyword evidence="2" id="KW-1185">Reference proteome</keyword>
<protein>
    <submittedName>
        <fullName evidence="1">Uncharacterized protein</fullName>
    </submittedName>
</protein>
<dbReference type="InParanoid" id="A0A165D5L6"/>
<gene>
    <name evidence="1" type="ORF">CALCODRAFT_101351</name>
</gene>
<organism evidence="1 2">
    <name type="scientific">Calocera cornea HHB12733</name>
    <dbReference type="NCBI Taxonomy" id="1353952"/>
    <lineage>
        <taxon>Eukaryota</taxon>
        <taxon>Fungi</taxon>
        <taxon>Dikarya</taxon>
        <taxon>Basidiomycota</taxon>
        <taxon>Agaricomycotina</taxon>
        <taxon>Dacrymycetes</taxon>
        <taxon>Dacrymycetales</taxon>
        <taxon>Dacrymycetaceae</taxon>
        <taxon>Calocera</taxon>
    </lineage>
</organism>
<sequence>MSPSTNGTAVCACRTRGYRWCRSREIAPGDVMKYWRLTCQRVSICALDHTAPTCTTSGAAGRLYHASINGEQERHPIARLCGEAWTTVPTKANRQCPKRHEDVQYGRSAYVCLDCAGVSLRCEVASAMGAQPNACPPGQGVMVRRAPASWHGEQAEAGENDHQPNPLQTGWFALAHV</sequence>
<evidence type="ECO:0000313" key="1">
    <source>
        <dbReference type="EMBL" id="KZT52125.1"/>
    </source>
</evidence>
<proteinExistence type="predicted"/>
<dbReference type="EMBL" id="KV424077">
    <property type="protein sequence ID" value="KZT52125.1"/>
    <property type="molecule type" value="Genomic_DNA"/>
</dbReference>
<accession>A0A165D5L6</accession>
<dbReference type="Proteomes" id="UP000076842">
    <property type="component" value="Unassembled WGS sequence"/>
</dbReference>